<evidence type="ECO:0000313" key="2">
    <source>
        <dbReference type="EMBL" id="MDC4183166.1"/>
    </source>
</evidence>
<dbReference type="NCBIfam" id="NF045935">
    <property type="entry name" value="MSC_0621_epsi"/>
    <property type="match status" value="1"/>
</dbReference>
<name>A0AAW6HNF8_9MOLU</name>
<accession>A0AAW6HNF8</accession>
<dbReference type="Proteomes" id="UP001216384">
    <property type="component" value="Unassembled WGS sequence"/>
</dbReference>
<protein>
    <submittedName>
        <fullName evidence="2">Uncharacterized protein</fullName>
    </submittedName>
</protein>
<organism evidence="2 3">
    <name type="scientific">Mycoplasma bradburyae</name>
    <dbReference type="NCBI Taxonomy" id="2963128"/>
    <lineage>
        <taxon>Bacteria</taxon>
        <taxon>Bacillati</taxon>
        <taxon>Mycoplasmatota</taxon>
        <taxon>Mollicutes</taxon>
        <taxon>Mycoplasmataceae</taxon>
        <taxon>Mycoplasma</taxon>
    </lineage>
</organism>
<gene>
    <name evidence="1" type="ORF">LNO68_01140</name>
    <name evidence="2" type="ORF">LNO71_00705</name>
</gene>
<proteinExistence type="predicted"/>
<evidence type="ECO:0000313" key="1">
    <source>
        <dbReference type="EMBL" id="MDC4181792.1"/>
    </source>
</evidence>
<evidence type="ECO:0000313" key="3">
    <source>
        <dbReference type="Proteomes" id="UP001216384"/>
    </source>
</evidence>
<dbReference type="AlphaFoldDB" id="A0AAW6HNF8"/>
<sequence length="163" mass="19904">MAKQNFKTAPSEIEFIRFNNKFLTYKQGYFLLNVNQIDEWELIQDNSLISMENVFFKIYDPIEEDEDYYIIRSSFIKIENNKVTIYSDEKFTPFKLDYKFKVKKYDDKINEFNKKLSYYESKINLGLSFQELIDYNAVRKEKNYYSLIRNFNLVEKKVEKNEK</sequence>
<keyword evidence="4" id="KW-1185">Reference proteome</keyword>
<dbReference type="EMBL" id="JAJHZP010000009">
    <property type="protein sequence ID" value="MDC4183166.1"/>
    <property type="molecule type" value="Genomic_DNA"/>
</dbReference>
<dbReference type="EMBL" id="JAJHZM010000007">
    <property type="protein sequence ID" value="MDC4181792.1"/>
    <property type="molecule type" value="Genomic_DNA"/>
</dbReference>
<reference evidence="2 4" key="1">
    <citation type="submission" date="2021-11" db="EMBL/GenBank/DDBJ databases">
        <title>Description of Mycoplasma bradburyaesp. nov.from sea birds: a tribute to a great mycoplasmologist.</title>
        <authorList>
            <person name="Ramirez A.S."/>
            <person name="Poveda C."/>
            <person name="Suarez-Perez A."/>
            <person name="Rosales R.S."/>
            <person name="Dijkman R."/>
            <person name="Feberwee A."/>
            <person name="Spergser J."/>
            <person name="Szostak M.P."/>
            <person name="Ressel L."/>
            <person name="Calabuig P."/>
            <person name="Catania S."/>
            <person name="Gobbo F."/>
            <person name="Timofte D."/>
            <person name="Poveda J.B."/>
        </authorList>
    </citation>
    <scope>NUCLEOTIDE SEQUENCE</scope>
    <source>
        <strain evidence="1 4">T158</strain>
        <strain evidence="2">T264</strain>
    </source>
</reference>
<dbReference type="Proteomes" id="UP001220940">
    <property type="component" value="Unassembled WGS sequence"/>
</dbReference>
<dbReference type="RefSeq" id="WP_255034622.1">
    <property type="nucleotide sequence ID" value="NZ_CP101414.1"/>
</dbReference>
<evidence type="ECO:0000313" key="4">
    <source>
        <dbReference type="Proteomes" id="UP001220940"/>
    </source>
</evidence>
<comment type="caution">
    <text evidence="2">The sequence shown here is derived from an EMBL/GenBank/DDBJ whole genome shotgun (WGS) entry which is preliminary data.</text>
</comment>